<dbReference type="GO" id="GO:0000160">
    <property type="term" value="P:phosphorelay signal transduction system"/>
    <property type="evidence" value="ECO:0007669"/>
    <property type="project" value="InterPro"/>
</dbReference>
<dbReference type="InterPro" id="IPR011006">
    <property type="entry name" value="CheY-like_superfamily"/>
</dbReference>
<dbReference type="Pfam" id="PF00563">
    <property type="entry name" value="EAL"/>
    <property type="match status" value="1"/>
</dbReference>
<evidence type="ECO:0000313" key="8">
    <source>
        <dbReference type="Proteomes" id="UP000663914"/>
    </source>
</evidence>
<dbReference type="SUPFAM" id="SSF141868">
    <property type="entry name" value="EAL domain-like"/>
    <property type="match status" value="1"/>
</dbReference>
<dbReference type="CDD" id="cd19920">
    <property type="entry name" value="REC_PA4781-like"/>
    <property type="match status" value="1"/>
</dbReference>
<dbReference type="InterPro" id="IPR000160">
    <property type="entry name" value="GGDEF_dom"/>
</dbReference>
<dbReference type="FunFam" id="3.20.20.450:FF:000001">
    <property type="entry name" value="Cyclic di-GMP phosphodiesterase yahA"/>
    <property type="match status" value="1"/>
</dbReference>
<gene>
    <name evidence="7" type="ORF">C4C32_14285</name>
</gene>
<dbReference type="PANTHER" id="PTHR44757:SF2">
    <property type="entry name" value="BIOFILM ARCHITECTURE MAINTENANCE PROTEIN MBAA"/>
    <property type="match status" value="1"/>
</dbReference>
<keyword evidence="2" id="KW-0973">c-di-GMP</keyword>
<sequence length="863" mass="95976">MNELAPNNKRARILIVDDIHENLHALMGMLRDDFSLCAATNGEKALELANRQPQPDLILLDIKMPDMDGYSVLSALKLDPCTTNIPVIFVTALADAMDEARGLAMGVADYITKPFSPDLLKARIHNQLELRRLRQNPIRFDIAGPADPANRPSLLVVDDIPENIHELLEALKDDYRIMVARTGAQALDAIQGTVPPDLVLLDIVMPSMDGYEVCRRIKATPTGSRIPIIFVTVINAASEKVKGFEIGAADYITKPFDIDEVRARIRTHLELARLHRFLEDLVAQRSALLQLTEDKYRILAHRDPLTGLPNRVLFAELLDHAILQAEREQSQFSLLNIDLDNFATINESLGHKSGDQLLTQVAQRLRSLLPENDSIARIAGDEFNIILEHVDVPVDLMSQRIINALAEPFVLGKQNVYMGASIGITLYPDDGTDSETLLSNVDAALHRAKEQGRGVLCFFSPEMTHRAKRRLKLEAELRNALEQGELRVYYQPQVDLDTGNIGGLEALVRWQHPERGMISPGEFIPLAEESGLVIQLGDWVLHEVCRQIKNWSEAGIAPCQTAVNISAVQLSAGNLVKSVKNALAQTGIEPSQLELEITESYVMVDRDQSFKSLSELKALGVRLSIDDFGTGYSSLGYLQQLEVHRLKIDLSFVRDMTTNAGNASIVKAIIALGHSLGLEVVAEGVEHPGQARYLRSMHCDLIQGYLISHPMPVEDTERFLSSYQPLHVVLENETSSTLLLVDDDLGVLSSLKRLLRHENYLILTATSAQEALKLLAEHQVGVIIVDQHMPGMNGTELLARIRTMHPHTVRMVLSGSAAVDNVTEAINRGEIYRFLTKPWQEAELIETVRESFRQYRTLSGVKS</sequence>
<dbReference type="GO" id="GO:0071111">
    <property type="term" value="F:cyclic-guanylate-specific phosphodiesterase activity"/>
    <property type="evidence" value="ECO:0007669"/>
    <property type="project" value="UniProtKB-EC"/>
</dbReference>
<dbReference type="AlphaFoldDB" id="A0A8B6UIQ8"/>
<dbReference type="RefSeq" id="WP_024777208.1">
    <property type="nucleotide sequence ID" value="NZ_CP072011.1"/>
</dbReference>
<dbReference type="CDD" id="cd01949">
    <property type="entry name" value="GGDEF"/>
    <property type="match status" value="1"/>
</dbReference>
<dbReference type="Pfam" id="PF00072">
    <property type="entry name" value="Response_reg"/>
    <property type="match status" value="3"/>
</dbReference>
<dbReference type="PROSITE" id="PS50887">
    <property type="entry name" value="GGDEF"/>
    <property type="match status" value="1"/>
</dbReference>
<dbReference type="Gene3D" id="3.40.50.2300">
    <property type="match status" value="3"/>
</dbReference>
<dbReference type="SMART" id="SM00267">
    <property type="entry name" value="GGDEF"/>
    <property type="match status" value="1"/>
</dbReference>
<evidence type="ECO:0000259" key="4">
    <source>
        <dbReference type="PROSITE" id="PS50110"/>
    </source>
</evidence>
<dbReference type="Proteomes" id="UP000663914">
    <property type="component" value="Chromosome"/>
</dbReference>
<evidence type="ECO:0000256" key="1">
    <source>
        <dbReference type="ARBA" id="ARBA00012282"/>
    </source>
</evidence>
<dbReference type="InterPro" id="IPR052155">
    <property type="entry name" value="Biofilm_reg_signaling"/>
</dbReference>
<dbReference type="SMART" id="SM00448">
    <property type="entry name" value="REC"/>
    <property type="match status" value="3"/>
</dbReference>
<evidence type="ECO:0000313" key="7">
    <source>
        <dbReference type="EMBL" id="QTH11785.1"/>
    </source>
</evidence>
<feature type="domain" description="Response regulatory" evidence="4">
    <location>
        <begin position="737"/>
        <end position="852"/>
    </location>
</feature>
<dbReference type="Gene3D" id="3.20.20.450">
    <property type="entry name" value="EAL domain"/>
    <property type="match status" value="1"/>
</dbReference>
<feature type="domain" description="EAL" evidence="5">
    <location>
        <begin position="470"/>
        <end position="724"/>
    </location>
</feature>
<dbReference type="SUPFAM" id="SSF52172">
    <property type="entry name" value="CheY-like"/>
    <property type="match status" value="3"/>
</dbReference>
<feature type="domain" description="Response regulatory" evidence="4">
    <location>
        <begin position="12"/>
        <end position="128"/>
    </location>
</feature>
<dbReference type="InterPro" id="IPR043128">
    <property type="entry name" value="Rev_trsase/Diguanyl_cyclase"/>
</dbReference>
<dbReference type="CDD" id="cd01948">
    <property type="entry name" value="EAL"/>
    <property type="match status" value="1"/>
</dbReference>
<reference evidence="7" key="2">
    <citation type="submission" date="2021-03" db="EMBL/GenBank/DDBJ databases">
        <authorList>
            <person name="Valentovich L.N."/>
            <person name="Akhremchuk A.E."/>
            <person name="Miamin V.E."/>
        </authorList>
    </citation>
    <scope>NUCLEOTIDE SEQUENCE</scope>
    <source>
        <strain evidence="7">3prime</strain>
    </source>
</reference>
<dbReference type="InterPro" id="IPR001633">
    <property type="entry name" value="EAL_dom"/>
</dbReference>
<reference evidence="7" key="1">
    <citation type="book" date="2019" name="MICROBIAL BIOTECHNOLOGY" publisher="Unknown Publisher">
        <title>Optimization of recombineering for directed mutagenesis of bacteria Pseudomonas corrugata 3'.</title>
        <authorList>
            <person name="Buinitskaja S.V."/>
            <person name="Pilipenok N."/>
            <person name="Valentovich L.N."/>
        </authorList>
    </citation>
    <scope>NUCLEOTIDE SEQUENCE</scope>
    <source>
        <strain evidence="7">3prime</strain>
    </source>
</reference>
<feature type="domain" description="Response regulatory" evidence="4">
    <location>
        <begin position="153"/>
        <end position="269"/>
    </location>
</feature>
<protein>
    <recommendedName>
        <fullName evidence="1">cyclic-guanylate-specific phosphodiesterase</fullName>
        <ecNumber evidence="1">3.1.4.52</ecNumber>
    </recommendedName>
</protein>
<dbReference type="PANTHER" id="PTHR44757">
    <property type="entry name" value="DIGUANYLATE CYCLASE DGCP"/>
    <property type="match status" value="1"/>
</dbReference>
<dbReference type="EC" id="3.1.4.52" evidence="1"/>
<dbReference type="NCBIfam" id="TIGR00254">
    <property type="entry name" value="GGDEF"/>
    <property type="match status" value="1"/>
</dbReference>
<proteinExistence type="predicted"/>
<feature type="domain" description="GGDEF" evidence="6">
    <location>
        <begin position="330"/>
        <end position="461"/>
    </location>
</feature>
<evidence type="ECO:0000256" key="3">
    <source>
        <dbReference type="PROSITE-ProRule" id="PRU00169"/>
    </source>
</evidence>
<dbReference type="PROSITE" id="PS50883">
    <property type="entry name" value="EAL"/>
    <property type="match status" value="1"/>
</dbReference>
<dbReference type="CDD" id="cd17569">
    <property type="entry name" value="REC_HupR-like"/>
    <property type="match status" value="1"/>
</dbReference>
<dbReference type="InterPro" id="IPR029787">
    <property type="entry name" value="Nucleotide_cyclase"/>
</dbReference>
<dbReference type="PROSITE" id="PS50110">
    <property type="entry name" value="RESPONSE_REGULATORY"/>
    <property type="match status" value="3"/>
</dbReference>
<dbReference type="EMBL" id="CP072011">
    <property type="protein sequence ID" value="QTH11785.1"/>
    <property type="molecule type" value="Genomic_DNA"/>
</dbReference>
<name>A0A8B6UIQ8_9PSED</name>
<evidence type="ECO:0000259" key="5">
    <source>
        <dbReference type="PROSITE" id="PS50883"/>
    </source>
</evidence>
<feature type="modified residue" description="4-aspartylphosphate" evidence="3">
    <location>
        <position position="61"/>
    </location>
</feature>
<evidence type="ECO:0000259" key="6">
    <source>
        <dbReference type="PROSITE" id="PS50887"/>
    </source>
</evidence>
<dbReference type="Pfam" id="PF00990">
    <property type="entry name" value="GGDEF"/>
    <property type="match status" value="1"/>
</dbReference>
<keyword evidence="3" id="KW-0597">Phosphoprotein</keyword>
<dbReference type="InterPro" id="IPR001789">
    <property type="entry name" value="Sig_transdc_resp-reg_receiver"/>
</dbReference>
<dbReference type="InterPro" id="IPR035919">
    <property type="entry name" value="EAL_sf"/>
</dbReference>
<accession>A0A8B6UIQ8</accession>
<feature type="modified residue" description="4-aspartylphosphate" evidence="3">
    <location>
        <position position="202"/>
    </location>
</feature>
<evidence type="ECO:0000256" key="2">
    <source>
        <dbReference type="ARBA" id="ARBA00022636"/>
    </source>
</evidence>
<feature type="modified residue" description="4-aspartylphosphate" evidence="3">
    <location>
        <position position="786"/>
    </location>
</feature>
<organism evidence="7 8">
    <name type="scientific">Pseudomonas corrugata</name>
    <dbReference type="NCBI Taxonomy" id="47879"/>
    <lineage>
        <taxon>Bacteria</taxon>
        <taxon>Pseudomonadati</taxon>
        <taxon>Pseudomonadota</taxon>
        <taxon>Gammaproteobacteria</taxon>
        <taxon>Pseudomonadales</taxon>
        <taxon>Pseudomonadaceae</taxon>
        <taxon>Pseudomonas</taxon>
    </lineage>
</organism>
<dbReference type="SMART" id="SM00052">
    <property type="entry name" value="EAL"/>
    <property type="match status" value="1"/>
</dbReference>
<dbReference type="SUPFAM" id="SSF55073">
    <property type="entry name" value="Nucleotide cyclase"/>
    <property type="match status" value="1"/>
</dbReference>
<dbReference type="Gene3D" id="3.30.70.270">
    <property type="match status" value="1"/>
</dbReference>